<accession>A0A0D6PXU9</accession>
<dbReference type="GO" id="GO:0016874">
    <property type="term" value="F:ligase activity"/>
    <property type="evidence" value="ECO:0007669"/>
    <property type="project" value="UniProtKB-KW"/>
</dbReference>
<keyword evidence="1 2" id="KW-0378">Hydrolase</keyword>
<evidence type="ECO:0000256" key="1">
    <source>
        <dbReference type="ARBA" id="ARBA00022801"/>
    </source>
</evidence>
<comment type="function">
    <text evidence="2">Hydrolyzes RNA 2',3'-cyclic phosphodiester to an RNA 2'-phosphomonoester.</text>
</comment>
<dbReference type="NCBIfam" id="TIGR02258">
    <property type="entry name" value="2_5_ligase"/>
    <property type="match status" value="1"/>
</dbReference>
<dbReference type="InterPro" id="IPR009097">
    <property type="entry name" value="Cyclic_Pdiesterase"/>
</dbReference>
<dbReference type="GO" id="GO:0008664">
    <property type="term" value="F:RNA 2',3'-cyclic 3'-phosphodiesterase activity"/>
    <property type="evidence" value="ECO:0007669"/>
    <property type="project" value="UniProtKB-EC"/>
</dbReference>
<name>A0A0D6PXU9_KOMEU</name>
<dbReference type="Pfam" id="PF13563">
    <property type="entry name" value="2_5_RNA_ligase2"/>
    <property type="match status" value="1"/>
</dbReference>
<feature type="active site" description="Proton donor" evidence="2">
    <location>
        <position position="36"/>
    </location>
</feature>
<reference evidence="3 4" key="1">
    <citation type="submission" date="2012-11" db="EMBL/GenBank/DDBJ databases">
        <title>Whole genome sequence of Gluconacetobacter europaeus NBRC3261.</title>
        <authorList>
            <person name="Azuma Y."/>
            <person name="Higashiura N."/>
            <person name="Hirakawa H."/>
            <person name="Matsushita K."/>
        </authorList>
    </citation>
    <scope>NUCLEOTIDE SEQUENCE [LARGE SCALE GENOMIC DNA]</scope>
    <source>
        <strain evidence="3 4">NBRC 3261</strain>
    </source>
</reference>
<dbReference type="EMBL" id="BANI01000019">
    <property type="protein sequence ID" value="GAN95321.1"/>
    <property type="molecule type" value="Genomic_DNA"/>
</dbReference>
<dbReference type="GO" id="GO:0004113">
    <property type="term" value="F:2',3'-cyclic-nucleotide 3'-phosphodiesterase activity"/>
    <property type="evidence" value="ECO:0007669"/>
    <property type="project" value="InterPro"/>
</dbReference>
<proteinExistence type="inferred from homology"/>
<evidence type="ECO:0000256" key="2">
    <source>
        <dbReference type="HAMAP-Rule" id="MF_01940"/>
    </source>
</evidence>
<feature type="short sequence motif" description="HXTX 2" evidence="2">
    <location>
        <begin position="126"/>
        <end position="129"/>
    </location>
</feature>
<feature type="short sequence motif" description="HXTX 1" evidence="2">
    <location>
        <begin position="36"/>
        <end position="39"/>
    </location>
</feature>
<organism evidence="3 4">
    <name type="scientific">Komagataeibacter europaeus NBRC 3261</name>
    <dbReference type="NCBI Taxonomy" id="1234669"/>
    <lineage>
        <taxon>Bacteria</taxon>
        <taxon>Pseudomonadati</taxon>
        <taxon>Pseudomonadota</taxon>
        <taxon>Alphaproteobacteria</taxon>
        <taxon>Acetobacterales</taxon>
        <taxon>Acetobacteraceae</taxon>
        <taxon>Komagataeibacter</taxon>
    </lineage>
</organism>
<gene>
    <name evidence="3" type="ORF">Geu3261_0019_030</name>
</gene>
<feature type="active site" description="Proton acceptor" evidence="2">
    <location>
        <position position="126"/>
    </location>
</feature>
<comment type="caution">
    <text evidence="3">The sequence shown here is derived from an EMBL/GenBank/DDBJ whole genome shotgun (WGS) entry which is preliminary data.</text>
</comment>
<keyword evidence="3" id="KW-0436">Ligase</keyword>
<dbReference type="InterPro" id="IPR004175">
    <property type="entry name" value="RNA_CPDase"/>
</dbReference>
<dbReference type="RefSeq" id="WP_048849778.1">
    <property type="nucleotide sequence ID" value="NZ_BANI01000019.1"/>
</dbReference>
<comment type="catalytic activity">
    <reaction evidence="2">
        <text>a 3'-end 2',3'-cyclophospho-ribonucleotide-RNA + H2O = a 3'-end 2'-phospho-ribonucleotide-RNA + H(+)</text>
        <dbReference type="Rhea" id="RHEA:11828"/>
        <dbReference type="Rhea" id="RHEA-COMP:10464"/>
        <dbReference type="Rhea" id="RHEA-COMP:17353"/>
        <dbReference type="ChEBI" id="CHEBI:15377"/>
        <dbReference type="ChEBI" id="CHEBI:15378"/>
        <dbReference type="ChEBI" id="CHEBI:83064"/>
        <dbReference type="ChEBI" id="CHEBI:173113"/>
        <dbReference type="EC" id="3.1.4.58"/>
    </reaction>
</comment>
<dbReference type="Gene3D" id="3.90.1140.10">
    <property type="entry name" value="Cyclic phosphodiesterase"/>
    <property type="match status" value="1"/>
</dbReference>
<dbReference type="AlphaFoldDB" id="A0A0D6PXU9"/>
<dbReference type="PANTHER" id="PTHR35561">
    <property type="entry name" value="RNA 2',3'-CYCLIC PHOSPHODIESTERASE"/>
    <property type="match status" value="1"/>
</dbReference>
<evidence type="ECO:0000313" key="3">
    <source>
        <dbReference type="EMBL" id="GAN95321.1"/>
    </source>
</evidence>
<protein>
    <recommendedName>
        <fullName evidence="2">RNA 2',3'-cyclic phosphodiesterase</fullName>
        <shortName evidence="2">RNA 2',3'-CPDase</shortName>
        <ecNumber evidence="2">3.1.4.58</ecNumber>
    </recommendedName>
</protein>
<dbReference type="PANTHER" id="PTHR35561:SF1">
    <property type="entry name" value="RNA 2',3'-CYCLIC PHOSPHODIESTERASE"/>
    <property type="match status" value="1"/>
</dbReference>
<sequence length="183" mass="20598">MRLFVGLELPLPLLHAIGELRGGLPDVTWQSPESYHLTLHFIGEVTHPHLHEEIHHVLSAIRATPPVLQPGGTGLFTSARPNGSDTLWIGCAPNDALTTLREKVRKGLNRAIPAGTERNSRHFTPHVTVGRMEHPDQERRQRWLATTVPAAEARTMGHFTLFRSIRHADGPFYEPLEHYPLQF</sequence>
<dbReference type="EC" id="3.1.4.58" evidence="2"/>
<dbReference type="SUPFAM" id="SSF55144">
    <property type="entry name" value="LigT-like"/>
    <property type="match status" value="1"/>
</dbReference>
<comment type="similarity">
    <text evidence="2">Belongs to the 2H phosphoesterase superfamily. ThpR family.</text>
</comment>
<dbReference type="Proteomes" id="UP000032675">
    <property type="component" value="Unassembled WGS sequence"/>
</dbReference>
<evidence type="ECO:0000313" key="4">
    <source>
        <dbReference type="Proteomes" id="UP000032675"/>
    </source>
</evidence>
<dbReference type="HAMAP" id="MF_01940">
    <property type="entry name" value="RNA_CPDase"/>
    <property type="match status" value="1"/>
</dbReference>